<comment type="subcellular location">
    <subcellularLocation>
        <location evidence="1">Membrane</location>
    </subcellularLocation>
</comment>
<accession>A0A1H0UD37</accession>
<dbReference type="STRING" id="504798.SAMN05421871_101480"/>
<feature type="domain" description="Peptidase S26" evidence="5">
    <location>
        <begin position="10"/>
        <end position="59"/>
    </location>
</feature>
<dbReference type="Gene3D" id="2.10.109.10">
    <property type="entry name" value="Umud Fragment, subunit A"/>
    <property type="match status" value="1"/>
</dbReference>
<dbReference type="InterPro" id="IPR019756">
    <property type="entry name" value="Pept_S26A_signal_pept_1_Ser-AS"/>
</dbReference>
<dbReference type="Pfam" id="PF10502">
    <property type="entry name" value="Peptidase_S26"/>
    <property type="match status" value="1"/>
</dbReference>
<dbReference type="GO" id="GO:0004252">
    <property type="term" value="F:serine-type endopeptidase activity"/>
    <property type="evidence" value="ECO:0007669"/>
    <property type="project" value="InterPro"/>
</dbReference>
<evidence type="ECO:0000256" key="2">
    <source>
        <dbReference type="ARBA" id="ARBA00022670"/>
    </source>
</evidence>
<dbReference type="PANTHER" id="PTHR12383">
    <property type="entry name" value="PROTEASE FAMILY S26 MITOCHONDRIAL INNER MEMBRANE PROTEASE-RELATED"/>
    <property type="match status" value="1"/>
</dbReference>
<dbReference type="RefSeq" id="WP_091381661.1">
    <property type="nucleotide sequence ID" value="NZ_FNDV01000001.1"/>
</dbReference>
<dbReference type="InterPro" id="IPR036286">
    <property type="entry name" value="LexA/Signal_pep-like_sf"/>
</dbReference>
<proteinExistence type="predicted"/>
<dbReference type="SUPFAM" id="SSF51306">
    <property type="entry name" value="LexA/Signal peptidase"/>
    <property type="match status" value="1"/>
</dbReference>
<evidence type="ECO:0000313" key="7">
    <source>
        <dbReference type="Proteomes" id="UP000199651"/>
    </source>
</evidence>
<dbReference type="AlphaFoldDB" id="A0A1H0UD37"/>
<keyword evidence="7" id="KW-1185">Reference proteome</keyword>
<name>A0A1H0UD37_9PSEU</name>
<reference evidence="7" key="1">
    <citation type="submission" date="2016-10" db="EMBL/GenBank/DDBJ databases">
        <authorList>
            <person name="Varghese N."/>
            <person name="Submissions S."/>
        </authorList>
    </citation>
    <scope>NUCLEOTIDE SEQUENCE [LARGE SCALE GENOMIC DNA]</scope>
    <source>
        <strain evidence="7">IBRC-M 10655</strain>
    </source>
</reference>
<evidence type="ECO:0000256" key="1">
    <source>
        <dbReference type="ARBA" id="ARBA00004370"/>
    </source>
</evidence>
<evidence type="ECO:0000256" key="4">
    <source>
        <dbReference type="ARBA" id="ARBA00023136"/>
    </source>
</evidence>
<dbReference type="InterPro" id="IPR019533">
    <property type="entry name" value="Peptidase_S26"/>
</dbReference>
<dbReference type="Proteomes" id="UP000199651">
    <property type="component" value="Unassembled WGS sequence"/>
</dbReference>
<dbReference type="GO" id="GO:0016020">
    <property type="term" value="C:membrane"/>
    <property type="evidence" value="ECO:0007669"/>
    <property type="project" value="UniProtKB-SubCell"/>
</dbReference>
<keyword evidence="3" id="KW-0378">Hydrolase</keyword>
<dbReference type="PROSITE" id="PS00501">
    <property type="entry name" value="SPASE_I_1"/>
    <property type="match status" value="1"/>
</dbReference>
<keyword evidence="4" id="KW-0472">Membrane</keyword>
<dbReference type="PANTHER" id="PTHR12383:SF16">
    <property type="entry name" value="MITOCHONDRIAL INNER MEMBRANE PROTEASE SUBUNIT 1"/>
    <property type="match status" value="1"/>
</dbReference>
<dbReference type="OrthoDB" id="1467636at2"/>
<keyword evidence="2" id="KW-0645">Protease</keyword>
<dbReference type="CDD" id="cd06530">
    <property type="entry name" value="S26_SPase_I"/>
    <property type="match status" value="1"/>
</dbReference>
<organism evidence="6 7">
    <name type="scientific">Actinokineospora alba</name>
    <dbReference type="NCBI Taxonomy" id="504798"/>
    <lineage>
        <taxon>Bacteria</taxon>
        <taxon>Bacillati</taxon>
        <taxon>Actinomycetota</taxon>
        <taxon>Actinomycetes</taxon>
        <taxon>Pseudonocardiales</taxon>
        <taxon>Pseudonocardiaceae</taxon>
        <taxon>Actinokineospora</taxon>
    </lineage>
</organism>
<evidence type="ECO:0000259" key="5">
    <source>
        <dbReference type="Pfam" id="PF10502"/>
    </source>
</evidence>
<dbReference type="GO" id="GO:0006465">
    <property type="term" value="P:signal peptide processing"/>
    <property type="evidence" value="ECO:0007669"/>
    <property type="project" value="InterPro"/>
</dbReference>
<evidence type="ECO:0000313" key="6">
    <source>
        <dbReference type="EMBL" id="SDP64147.1"/>
    </source>
</evidence>
<protein>
    <submittedName>
        <fullName evidence="6">Peptidase S24-like</fullName>
    </submittedName>
</protein>
<gene>
    <name evidence="6" type="ORF">SAMN05192558_111101</name>
</gene>
<dbReference type="EMBL" id="FNJB01000011">
    <property type="protein sequence ID" value="SDP64147.1"/>
    <property type="molecule type" value="Genomic_DNA"/>
</dbReference>
<evidence type="ECO:0000256" key="3">
    <source>
        <dbReference type="ARBA" id="ARBA00022801"/>
    </source>
</evidence>
<sequence length="108" mass="11976">MTLFDRTPVRRVTVRGASMAPALSGGDVVLATRGKPKPGDVVLVTWPSRPGQLSVKRAIRPAGYLWHVEGDFTEASTDSRYLGPAHVHAVIRWRLWPRPGRIQPRRSA</sequence>
<dbReference type="InterPro" id="IPR052064">
    <property type="entry name" value="Mito_IMP1_subunit"/>
</dbReference>